<evidence type="ECO:0000313" key="6">
    <source>
        <dbReference type="RefSeq" id="XP_065654093.1"/>
    </source>
</evidence>
<dbReference type="PANTHER" id="PTHR46270:SF2">
    <property type="entry name" value="TIR DOMAIN-CONTAINING PROTEIN"/>
    <property type="match status" value="1"/>
</dbReference>
<keyword evidence="3" id="KW-1185">Reference proteome</keyword>
<dbReference type="SUPFAM" id="SSF48371">
    <property type="entry name" value="ARM repeat"/>
    <property type="match status" value="1"/>
</dbReference>
<dbReference type="GeneID" id="101237114"/>
<dbReference type="Proteomes" id="UP001652625">
    <property type="component" value="Chromosome 05"/>
</dbReference>
<sequence length="1209" mass="138161">MSTPNNISNEETLAETSVFGKLFCLSGISLNNFSTSISDSQNQHNYKSITNLNKDSVFDENGNFLKETFKDGRYFKLISSCPDTNNLDNLDYNKLNDCNGNDNCVDSYNEYIGNQSGKRCQFNAGTWFVFAGYSEKSDDINSTRVYENFNNPVYNQEKISISAKSIVHESEIFVKTIYDKVKLDFEILEEDMKIRTFYENYTSQNNFKSKPQGIQEHELFPEIFFDNIKINFHELELNNKNESLTQLLEKVNNNAVDNSLNEVEKSSIGTICTKNAIPVTCNQSTIVLTNNFEEISLTINTEHLGVNLDDSESTTLILNKPPVSPRSKVIIRQKDLIDKPSKSNNYKEKCRKVSDEYIKEVFLKLNKLDLDINLDDSKNRPNVFENEPLTSSRSKIIIRQTDSINHQSDNKTNRFNKSPIKIEKQRKVSDENFHEFFQEANMKEIDFNFPDTDNNLNSQINDTSDSDCSYKNESFGSPRSSVFIKSNKVLDKSFSTDSSGGKFIIKDQSSDKKSMSMSKLIKKSNSVLKKGVSKSLDYSSSEDENTKSLKRSRSFRRSIVIQDEEGEIIKNQSGVFVSINFITPLAQFNKENSKDMNIDTHQRLRSLLLFLENMVVSVATFAEYFETVKQLHSIFSELNGDVHKGYSVKTKDDCSSMLNYLVYSEWPKVILSCIRKLVTSYPNVFTEYECIEKVVYYGGNMPSALRMNRTTPEFAVSVIFDGLLKAAINFTSLHEPSRLSCCEDKLVFFLVADVLPKLKNIIWGKSTARESFLNSTCKLLYNCAQSRNCIPIFINDGCVSILSDIQHATIGIQGAQKPGITILMILSFMVDQSHEVFDEASVIWLLQCLDKSLEDSKHMIHDFNACDLANCFTRIASNEVIRERIVQNSGQEIFHKFLRHSYNYNEQIAAINSLWSIAFNSQAKDIIRGMGKLMNLLLKLKESDNDGLRCAASGVIWECVEKYELNGNKESLPSIDYVVISYEFDAESLALDIKEELQCNGFVVWTKNTEDDISFLEAMGEIQCCSIFIALVSRVYKESPRAFSELELAHTLRKPIVPLLLEKNFCPDGWLSDVMKKTKPIDFSIGSSHSVRFELLVDLIKSNLGHSTLNEKVTTAEENKFERNQDVTKWSNKDVVDWLKENNLIKFTNASKRLLKINGLHLLMFYDLKKQSPDYYYSVLDFRLGLKDILDTLEFTYALDRLLGNERLI</sequence>
<evidence type="ECO:0000259" key="2">
    <source>
        <dbReference type="Pfam" id="PF13676"/>
    </source>
</evidence>
<evidence type="ECO:0000313" key="8">
    <source>
        <dbReference type="RefSeq" id="XP_065654095.1"/>
    </source>
</evidence>
<dbReference type="PANTHER" id="PTHR46270">
    <property type="entry name" value="ARMADILLO-TYPE FOLD-RELATED"/>
    <property type="match status" value="1"/>
</dbReference>
<evidence type="ECO:0000313" key="4">
    <source>
        <dbReference type="RefSeq" id="XP_065654091.1"/>
    </source>
</evidence>
<protein>
    <submittedName>
        <fullName evidence="4 5">Uncharacterized protein LOC101237114</fullName>
    </submittedName>
</protein>
<feature type="compositionally biased region" description="Polar residues" evidence="1">
    <location>
        <begin position="451"/>
        <end position="471"/>
    </location>
</feature>
<reference evidence="4 5" key="1">
    <citation type="submission" date="2025-05" db="UniProtKB">
        <authorList>
            <consortium name="RefSeq"/>
        </authorList>
    </citation>
    <scope>IDENTIFICATION</scope>
</reference>
<dbReference type="Gene3D" id="1.25.10.10">
    <property type="entry name" value="Leucine-rich Repeat Variant"/>
    <property type="match status" value="1"/>
</dbReference>
<evidence type="ECO:0000313" key="5">
    <source>
        <dbReference type="RefSeq" id="XP_065654092.1"/>
    </source>
</evidence>
<dbReference type="RefSeq" id="XP_065654094.1">
    <property type="nucleotide sequence ID" value="XM_065798022.1"/>
</dbReference>
<evidence type="ECO:0000313" key="3">
    <source>
        <dbReference type="Proteomes" id="UP001652625"/>
    </source>
</evidence>
<dbReference type="RefSeq" id="XP_065654095.1">
    <property type="nucleotide sequence ID" value="XM_065798023.1"/>
</dbReference>
<dbReference type="Pfam" id="PF13676">
    <property type="entry name" value="TIR_2"/>
    <property type="match status" value="1"/>
</dbReference>
<dbReference type="RefSeq" id="XP_065654093.1">
    <property type="nucleotide sequence ID" value="XM_065798021.1"/>
</dbReference>
<proteinExistence type="predicted"/>
<feature type="region of interest" description="Disordered" evidence="1">
    <location>
        <begin position="448"/>
        <end position="471"/>
    </location>
</feature>
<dbReference type="RefSeq" id="XP_065654091.1">
    <property type="nucleotide sequence ID" value="XM_065798019.1"/>
</dbReference>
<accession>A0ABM4BXY2</accession>
<evidence type="ECO:0000313" key="7">
    <source>
        <dbReference type="RefSeq" id="XP_065654094.1"/>
    </source>
</evidence>
<dbReference type="InterPro" id="IPR011989">
    <property type="entry name" value="ARM-like"/>
</dbReference>
<dbReference type="InterPro" id="IPR016024">
    <property type="entry name" value="ARM-type_fold"/>
</dbReference>
<name>A0ABM4BXY2_HYDVU</name>
<dbReference type="RefSeq" id="XP_065654092.1">
    <property type="nucleotide sequence ID" value="XM_065798020.1"/>
</dbReference>
<dbReference type="InterPro" id="IPR000157">
    <property type="entry name" value="TIR_dom"/>
</dbReference>
<evidence type="ECO:0000256" key="1">
    <source>
        <dbReference type="SAM" id="MobiDB-lite"/>
    </source>
</evidence>
<feature type="domain" description="TIR" evidence="2">
    <location>
        <begin position="978"/>
        <end position="1087"/>
    </location>
</feature>
<gene>
    <name evidence="4 5 6 7 8" type="primary">LOC101237114</name>
</gene>
<organism evidence="3 6">
    <name type="scientific">Hydra vulgaris</name>
    <name type="common">Hydra</name>
    <name type="synonym">Hydra attenuata</name>
    <dbReference type="NCBI Taxonomy" id="6087"/>
    <lineage>
        <taxon>Eukaryota</taxon>
        <taxon>Metazoa</taxon>
        <taxon>Cnidaria</taxon>
        <taxon>Hydrozoa</taxon>
        <taxon>Hydroidolina</taxon>
        <taxon>Anthoathecata</taxon>
        <taxon>Aplanulata</taxon>
        <taxon>Hydridae</taxon>
        <taxon>Hydra</taxon>
    </lineage>
</organism>